<dbReference type="AlphaFoldDB" id="A0A8X6TQN6"/>
<dbReference type="Proteomes" id="UP000887013">
    <property type="component" value="Unassembled WGS sequence"/>
</dbReference>
<comment type="caution">
    <text evidence="1">The sequence shown here is derived from an EMBL/GenBank/DDBJ whole genome shotgun (WGS) entry which is preliminary data.</text>
</comment>
<proteinExistence type="predicted"/>
<evidence type="ECO:0000313" key="2">
    <source>
        <dbReference type="Proteomes" id="UP000887013"/>
    </source>
</evidence>
<sequence>MHTFKRQVIKRKVVSLGKKHIIKGNGSHLRPKTDFHFSDLSQPNTEEVLLFLSRKIQRTGFFGEKPWRGLGTPPPPICLHIGKICSKFHERIRRRPTEKNLSNRRMVE</sequence>
<organism evidence="1 2">
    <name type="scientific">Nephila pilipes</name>
    <name type="common">Giant wood spider</name>
    <name type="synonym">Nephila maculata</name>
    <dbReference type="NCBI Taxonomy" id="299642"/>
    <lineage>
        <taxon>Eukaryota</taxon>
        <taxon>Metazoa</taxon>
        <taxon>Ecdysozoa</taxon>
        <taxon>Arthropoda</taxon>
        <taxon>Chelicerata</taxon>
        <taxon>Arachnida</taxon>
        <taxon>Araneae</taxon>
        <taxon>Araneomorphae</taxon>
        <taxon>Entelegynae</taxon>
        <taxon>Araneoidea</taxon>
        <taxon>Nephilidae</taxon>
        <taxon>Nephila</taxon>
    </lineage>
</organism>
<dbReference type="EMBL" id="BMAW01063515">
    <property type="protein sequence ID" value="GFT40652.1"/>
    <property type="molecule type" value="Genomic_DNA"/>
</dbReference>
<name>A0A8X6TQN6_NEPPI</name>
<reference evidence="1" key="1">
    <citation type="submission" date="2020-08" db="EMBL/GenBank/DDBJ databases">
        <title>Multicomponent nature underlies the extraordinary mechanical properties of spider dragline silk.</title>
        <authorList>
            <person name="Kono N."/>
            <person name="Nakamura H."/>
            <person name="Mori M."/>
            <person name="Yoshida Y."/>
            <person name="Ohtoshi R."/>
            <person name="Malay A.D."/>
            <person name="Moran D.A.P."/>
            <person name="Tomita M."/>
            <person name="Numata K."/>
            <person name="Arakawa K."/>
        </authorList>
    </citation>
    <scope>NUCLEOTIDE SEQUENCE</scope>
</reference>
<protein>
    <submittedName>
        <fullName evidence="1">Uncharacterized protein</fullName>
    </submittedName>
</protein>
<gene>
    <name evidence="1" type="ORF">NPIL_536591</name>
</gene>
<evidence type="ECO:0000313" key="1">
    <source>
        <dbReference type="EMBL" id="GFT40652.1"/>
    </source>
</evidence>
<accession>A0A8X6TQN6</accession>
<keyword evidence="2" id="KW-1185">Reference proteome</keyword>